<dbReference type="Pfam" id="PF00126">
    <property type="entry name" value="HTH_1"/>
    <property type="match status" value="1"/>
</dbReference>
<dbReference type="InterPro" id="IPR036390">
    <property type="entry name" value="WH_DNA-bd_sf"/>
</dbReference>
<dbReference type="EMBL" id="CP031078">
    <property type="protein sequence ID" value="AYF00207.1"/>
    <property type="molecule type" value="Genomic_DNA"/>
</dbReference>
<evidence type="ECO:0000313" key="7">
    <source>
        <dbReference type="Proteomes" id="UP000272010"/>
    </source>
</evidence>
<dbReference type="AlphaFoldDB" id="A0A386UHT6"/>
<name>A0A386UHT6_9RHOB</name>
<evidence type="ECO:0000259" key="5">
    <source>
        <dbReference type="PROSITE" id="PS50931"/>
    </source>
</evidence>
<dbReference type="Gene3D" id="1.10.10.10">
    <property type="entry name" value="Winged helix-like DNA-binding domain superfamily/Winged helix DNA-binding domain"/>
    <property type="match status" value="1"/>
</dbReference>
<dbReference type="InterPro" id="IPR000847">
    <property type="entry name" value="LysR_HTH_N"/>
</dbReference>
<dbReference type="Proteomes" id="UP000272010">
    <property type="component" value="Chromosome"/>
</dbReference>
<feature type="domain" description="HTH lysR-type" evidence="5">
    <location>
        <begin position="6"/>
        <end position="63"/>
    </location>
</feature>
<evidence type="ECO:0000256" key="3">
    <source>
        <dbReference type="ARBA" id="ARBA00023125"/>
    </source>
</evidence>
<dbReference type="PANTHER" id="PTHR30118:SF6">
    <property type="entry name" value="HTH-TYPE TRANSCRIPTIONAL REGULATOR LEUO"/>
    <property type="match status" value="1"/>
</dbReference>
<dbReference type="InterPro" id="IPR005119">
    <property type="entry name" value="LysR_subst-bd"/>
</dbReference>
<dbReference type="SUPFAM" id="SSF53850">
    <property type="entry name" value="Periplasmic binding protein-like II"/>
    <property type="match status" value="1"/>
</dbReference>
<dbReference type="InterPro" id="IPR050389">
    <property type="entry name" value="LysR-type_TF"/>
</dbReference>
<sequence>MRFKNLDLNLLAALDLLLTERNVSRAAERMQITQSAMSNALARLRDYFGDPLMVQVGRKFELTPRAESLILPVRDILVRIEASVVIAPQFDPSSSDRVFYLLASDSSLMTLIPSLLRGFERDRVSVGLEFHQQVDQPARVLERGEADVLIIPEDYASDEHPMEILYAESFVALVDADHPRIGDSLSMAAYEAEGHVVMKPRRDTPTYDTREIDRIGVRRRIDVATYSFAALPGLVAGTERIATVHRRLAERLAGSLSLKMMELPFEIRPMRQCAQWHSYRSGDRALEWLLGRLVDAVGPDYGFRP</sequence>
<organism evidence="6 7">
    <name type="scientific">Paracoccus yeei</name>
    <dbReference type="NCBI Taxonomy" id="147645"/>
    <lineage>
        <taxon>Bacteria</taxon>
        <taxon>Pseudomonadati</taxon>
        <taxon>Pseudomonadota</taxon>
        <taxon>Alphaproteobacteria</taxon>
        <taxon>Rhodobacterales</taxon>
        <taxon>Paracoccaceae</taxon>
        <taxon>Paracoccus</taxon>
    </lineage>
</organism>
<keyword evidence="4" id="KW-0804">Transcription</keyword>
<evidence type="ECO:0000256" key="2">
    <source>
        <dbReference type="ARBA" id="ARBA00023015"/>
    </source>
</evidence>
<keyword evidence="3" id="KW-0238">DNA-binding</keyword>
<proteinExistence type="inferred from homology"/>
<dbReference type="SUPFAM" id="SSF46785">
    <property type="entry name" value="Winged helix' DNA-binding domain"/>
    <property type="match status" value="1"/>
</dbReference>
<gene>
    <name evidence="6" type="ORF">PY32053_00528</name>
</gene>
<dbReference type="PROSITE" id="PS50931">
    <property type="entry name" value="HTH_LYSR"/>
    <property type="match status" value="1"/>
</dbReference>
<dbReference type="GO" id="GO:0003700">
    <property type="term" value="F:DNA-binding transcription factor activity"/>
    <property type="evidence" value="ECO:0007669"/>
    <property type="project" value="InterPro"/>
</dbReference>
<keyword evidence="2" id="KW-0805">Transcription regulation</keyword>
<dbReference type="PANTHER" id="PTHR30118">
    <property type="entry name" value="HTH-TYPE TRANSCRIPTIONAL REGULATOR LEUO-RELATED"/>
    <property type="match status" value="1"/>
</dbReference>
<accession>A0A386UHT6</accession>
<evidence type="ECO:0000256" key="4">
    <source>
        <dbReference type="ARBA" id="ARBA00023163"/>
    </source>
</evidence>
<dbReference type="Gene3D" id="3.40.190.10">
    <property type="entry name" value="Periplasmic binding protein-like II"/>
    <property type="match status" value="2"/>
</dbReference>
<evidence type="ECO:0000256" key="1">
    <source>
        <dbReference type="ARBA" id="ARBA00009437"/>
    </source>
</evidence>
<dbReference type="RefSeq" id="WP_120440472.1">
    <property type="nucleotide sequence ID" value="NZ_CP031078.1"/>
</dbReference>
<protein>
    <submittedName>
        <fullName evidence="6">LysR family transcriptional regulator</fullName>
    </submittedName>
</protein>
<dbReference type="GO" id="GO:0003677">
    <property type="term" value="F:DNA binding"/>
    <property type="evidence" value="ECO:0007669"/>
    <property type="project" value="UniProtKB-KW"/>
</dbReference>
<dbReference type="InterPro" id="IPR036388">
    <property type="entry name" value="WH-like_DNA-bd_sf"/>
</dbReference>
<evidence type="ECO:0000313" key="6">
    <source>
        <dbReference type="EMBL" id="AYF00207.1"/>
    </source>
</evidence>
<reference evidence="7" key="1">
    <citation type="submission" date="2018-07" db="EMBL/GenBank/DDBJ databases">
        <title>Genome Structure of the Opportunistic Pathogen Paracoccus yeei (Alphaproteobacteria) and Identification of Putative Virulence Factors.</title>
        <authorList>
            <person name="Lasek R."/>
            <person name="Szuplewska M."/>
            <person name="Mitura M."/>
            <person name="Decewicz P."/>
            <person name="Chmielowska C."/>
            <person name="Pawlot A."/>
            <person name="Sentkowska D."/>
            <person name="Czarnecki J."/>
            <person name="Bartosik D."/>
        </authorList>
    </citation>
    <scope>NUCLEOTIDE SEQUENCE [LARGE SCALE GENOMIC DNA]</scope>
    <source>
        <strain evidence="7">CCUG 32053</strain>
    </source>
</reference>
<dbReference type="Pfam" id="PF03466">
    <property type="entry name" value="LysR_substrate"/>
    <property type="match status" value="1"/>
</dbReference>
<dbReference type="PRINTS" id="PR00039">
    <property type="entry name" value="HTHLYSR"/>
</dbReference>
<comment type="similarity">
    <text evidence="1">Belongs to the LysR transcriptional regulatory family.</text>
</comment>